<feature type="transmembrane region" description="Helical" evidence="3">
    <location>
        <begin position="274"/>
        <end position="293"/>
    </location>
</feature>
<organism evidence="6 7">
    <name type="scientific">Candidatus Hydrogenisulfobacillus filiaventi</name>
    <dbReference type="NCBI Taxonomy" id="2707344"/>
    <lineage>
        <taxon>Bacteria</taxon>
        <taxon>Bacillati</taxon>
        <taxon>Bacillota</taxon>
        <taxon>Clostridia</taxon>
        <taxon>Eubacteriales</taxon>
        <taxon>Clostridiales Family XVII. Incertae Sedis</taxon>
        <taxon>Candidatus Hydrogenisulfobacillus</taxon>
    </lineage>
</organism>
<dbReference type="GO" id="GO:0015232">
    <property type="term" value="F:heme transmembrane transporter activity"/>
    <property type="evidence" value="ECO:0007669"/>
    <property type="project" value="InterPro"/>
</dbReference>
<feature type="transmembrane region" description="Helical" evidence="3">
    <location>
        <begin position="244"/>
        <end position="262"/>
    </location>
</feature>
<proteinExistence type="inferred from homology"/>
<feature type="transmembrane region" description="Helical" evidence="3">
    <location>
        <begin position="39"/>
        <end position="58"/>
    </location>
</feature>
<feature type="domain" description="Cytochrome c assembly protein" evidence="4">
    <location>
        <begin position="94"/>
        <end position="296"/>
    </location>
</feature>
<keyword evidence="7" id="KW-1185">Reference proteome</keyword>
<comment type="similarity">
    <text evidence="1">Belongs to the CcmF/CycK/Ccl1/NrfE/CcsA family.</text>
</comment>
<keyword evidence="3" id="KW-0472">Membrane</keyword>
<gene>
    <name evidence="6" type="ORF">R50_1482</name>
</gene>
<dbReference type="GO" id="GO:0017004">
    <property type="term" value="P:cytochrome complex assembly"/>
    <property type="evidence" value="ECO:0007669"/>
    <property type="project" value="UniProtKB-KW"/>
</dbReference>
<dbReference type="PRINTS" id="PR01410">
    <property type="entry name" value="CCBIOGENESIS"/>
</dbReference>
<dbReference type="PANTHER" id="PTHR43653">
    <property type="entry name" value="CYTOCHROME C ASSEMBLY PROTEIN-RELATED"/>
    <property type="match status" value="1"/>
</dbReference>
<name>A0A6F8ZHB1_9FIRM</name>
<keyword evidence="3" id="KW-0812">Transmembrane</keyword>
<evidence type="ECO:0000259" key="5">
    <source>
        <dbReference type="Pfam" id="PF16327"/>
    </source>
</evidence>
<feature type="transmembrane region" description="Helical" evidence="3">
    <location>
        <begin position="97"/>
        <end position="113"/>
    </location>
</feature>
<dbReference type="InterPro" id="IPR002541">
    <property type="entry name" value="Cyt_c_assembly"/>
</dbReference>
<dbReference type="PANTHER" id="PTHR43653:SF1">
    <property type="entry name" value="CYTOCHROME C-TYPE BIOGENESIS PROTEIN CCMF"/>
    <property type="match status" value="1"/>
</dbReference>
<evidence type="ECO:0000313" key="6">
    <source>
        <dbReference type="EMBL" id="CAB1128988.1"/>
    </source>
</evidence>
<keyword evidence="3" id="KW-1133">Transmembrane helix</keyword>
<dbReference type="KEGG" id="hfv:R50_1482"/>
<accession>A0A6F8ZHB1</accession>
<feature type="transmembrane region" description="Helical" evidence="3">
    <location>
        <begin position="313"/>
        <end position="331"/>
    </location>
</feature>
<feature type="transmembrane region" description="Helical" evidence="3">
    <location>
        <begin position="211"/>
        <end position="232"/>
    </location>
</feature>
<dbReference type="InterPro" id="IPR032523">
    <property type="entry name" value="CcmF_C"/>
</dbReference>
<evidence type="ECO:0000256" key="2">
    <source>
        <dbReference type="ARBA" id="ARBA00022748"/>
    </source>
</evidence>
<keyword evidence="2" id="KW-0201">Cytochrome c-type biogenesis</keyword>
<feature type="transmembrane region" description="Helical" evidence="3">
    <location>
        <begin position="502"/>
        <end position="521"/>
    </location>
</feature>
<evidence type="ECO:0000256" key="1">
    <source>
        <dbReference type="ARBA" id="ARBA00009186"/>
    </source>
</evidence>
<dbReference type="InterPro" id="IPR003567">
    <property type="entry name" value="Cyt_c_biogenesis"/>
</dbReference>
<dbReference type="Proteomes" id="UP000503399">
    <property type="component" value="Chromosome"/>
</dbReference>
<protein>
    <submittedName>
        <fullName evidence="6">Cytochrome c heme lyase subunit CcmF</fullName>
    </submittedName>
</protein>
<feature type="transmembrane region" description="Helical" evidence="3">
    <location>
        <begin position="427"/>
        <end position="446"/>
    </location>
</feature>
<dbReference type="GO" id="GO:0016829">
    <property type="term" value="F:lyase activity"/>
    <property type="evidence" value="ECO:0007669"/>
    <property type="project" value="UniProtKB-KW"/>
</dbReference>
<keyword evidence="6" id="KW-0456">Lyase</keyword>
<feature type="transmembrane region" description="Helical" evidence="3">
    <location>
        <begin position="125"/>
        <end position="145"/>
    </location>
</feature>
<dbReference type="Pfam" id="PF01578">
    <property type="entry name" value="Cytochrom_C_asm"/>
    <property type="match status" value="1"/>
</dbReference>
<feature type="transmembrane region" description="Helical" evidence="3">
    <location>
        <begin position="452"/>
        <end position="470"/>
    </location>
</feature>
<feature type="transmembrane region" description="Helical" evidence="3">
    <location>
        <begin position="623"/>
        <end position="642"/>
    </location>
</feature>
<evidence type="ECO:0000256" key="3">
    <source>
        <dbReference type="SAM" id="Phobius"/>
    </source>
</evidence>
<reference evidence="6 7" key="1">
    <citation type="submission" date="2020-02" db="EMBL/GenBank/DDBJ databases">
        <authorList>
            <person name="Hogendoorn C."/>
        </authorList>
    </citation>
    <scope>NUCLEOTIDE SEQUENCE [LARGE SCALE GENOMIC DNA]</scope>
    <source>
        <strain evidence="6">R501</strain>
    </source>
</reference>
<dbReference type="GO" id="GO:0020037">
    <property type="term" value="F:heme binding"/>
    <property type="evidence" value="ECO:0007669"/>
    <property type="project" value="InterPro"/>
</dbReference>
<feature type="transmembrane region" description="Helical" evidence="3">
    <location>
        <begin position="396"/>
        <end position="415"/>
    </location>
</feature>
<dbReference type="Pfam" id="PF16327">
    <property type="entry name" value="CcmF_C"/>
    <property type="match status" value="1"/>
</dbReference>
<dbReference type="EMBL" id="LR778114">
    <property type="protein sequence ID" value="CAB1128988.1"/>
    <property type="molecule type" value="Genomic_DNA"/>
</dbReference>
<evidence type="ECO:0000259" key="4">
    <source>
        <dbReference type="Pfam" id="PF01578"/>
    </source>
</evidence>
<dbReference type="AlphaFoldDB" id="A0A6F8ZHB1"/>
<feature type="transmembrane region" description="Helical" evidence="3">
    <location>
        <begin position="352"/>
        <end position="376"/>
    </location>
</feature>
<dbReference type="GO" id="GO:0016020">
    <property type="term" value="C:membrane"/>
    <property type="evidence" value="ECO:0007669"/>
    <property type="project" value="InterPro"/>
</dbReference>
<feature type="transmembrane region" description="Helical" evidence="3">
    <location>
        <begin position="6"/>
        <end position="27"/>
    </location>
</feature>
<evidence type="ECO:0000313" key="7">
    <source>
        <dbReference type="Proteomes" id="UP000503399"/>
    </source>
</evidence>
<feature type="transmembrane region" description="Helical" evidence="3">
    <location>
        <begin position="177"/>
        <end position="199"/>
    </location>
</feature>
<feature type="domain" description="Cytochrome c-type biogenesis protein CcmF C-terminal" evidence="5">
    <location>
        <begin position="321"/>
        <end position="643"/>
    </location>
</feature>
<sequence>MSIPAVGHLALWLALVAAVYAALAGGWSFRSGNLRLAESARGATAAAAVALTVAVLVLEDLLVTGDYGVQAVYNHVDRALPLVYRIGALWGGDSGSVLFWGWLLSLYAAYLAVRHWPREVRLTPAAVPVLAAILVFFAGLSAVVVNPFAPVPGHPSNGVGLDPLLQNLVMTLHPPTMYIGLIGMAVPAAYILAAVWTRAPAGVWLPVARRWMLFAWLFLTAAIVLGGMWAYMVLGWGGYWDWDPVENASLMPWLLATAFLHAAQVQERRGGFRWWTTLTGIGAFLLTLVGTYITRSGVLKDSVHSFTGTGVGPYFTGLFWVLVAAAGWVLFRRRRALRDPEPVEEGLSREAAYLYMSVALTAVTGIVLVGTFYPILSKALGGTSVVLTTRFFNTMTAPFFVVLLVLMGAAPALTWRRTNARTAARALAGPAAGGAVAAAVLWPFGFDTAMDAIGVGAAGFALLSMLREFGRAAGTRRRQYPAPWPAALGQAVWRNRRRYGGYLAHIGFIILALGVIGSHTGPAPAKISLSPGQSAVVDGYRFRYQGLATVPGPGHVTTVARLTIRHGAAAYTAAPGDAFYSGTGEPVARVFIRGGWMHDLYVVLTGWAPSSSRVTLEVLINPMVSWIWIGMYVMAAATLLALSAPEPRRILTEAAVTEPGLPVAGRTFSREATPR</sequence>